<dbReference type="EMBL" id="ML977146">
    <property type="protein sequence ID" value="KAF1988988.1"/>
    <property type="molecule type" value="Genomic_DNA"/>
</dbReference>
<feature type="binding site" evidence="3">
    <location>
        <begin position="7"/>
        <end position="14"/>
    </location>
    <ligand>
        <name>substrate</name>
    </ligand>
</feature>
<dbReference type="GO" id="GO:0005829">
    <property type="term" value="C:cytosol"/>
    <property type="evidence" value="ECO:0007669"/>
    <property type="project" value="TreeGrafter"/>
</dbReference>
<sequence>MRLFLIRHGETVDNVAQLYAGSRDSQLTNHGFQQATRLGEYLAKKDVSFSHIFSSQLQRAVKTAEMLKKAQSVIPTCDTDIEVKQVSLLMEQDFGFYEGKSYLARPRSSGKSGREAHWEEHKNEPGFVDIESKTSMIRRADEFLDDFISPILDGKSENGTGIGYEPVIAIVSHGILLSVLWKRLLLRIPRKNVVLAEDLIAERQYMILESLGGWSNTGYLELALANDPDIDGLPVAKEDVKDLSATVPDALPNKSVPRQAEENIHASCDGVASSAAAKSADPVDQPQTAEPAKWEGWSTKICAINSRVHLAGLKRTGGGVGSSKHDEGQKTIESFFKRQRTK</sequence>
<dbReference type="PANTHER" id="PTHR46517">
    <property type="entry name" value="FRUCTOSE-2,6-BISPHOSPHATASE TIGAR"/>
    <property type="match status" value="1"/>
</dbReference>
<keyword evidence="1" id="KW-0378">Hydrolase</keyword>
<dbReference type="AlphaFoldDB" id="A0A6G1H7P8"/>
<feature type="active site" description="Tele-phosphohistidine intermediate" evidence="2">
    <location>
        <position position="8"/>
    </location>
</feature>
<dbReference type="InterPro" id="IPR051695">
    <property type="entry name" value="Phosphoglycerate_Mutase"/>
</dbReference>
<dbReference type="GO" id="GO:0004331">
    <property type="term" value="F:fructose-2,6-bisphosphate 2-phosphatase activity"/>
    <property type="evidence" value="ECO:0007669"/>
    <property type="project" value="TreeGrafter"/>
</dbReference>
<dbReference type="CDD" id="cd07067">
    <property type="entry name" value="HP_PGM_like"/>
    <property type="match status" value="1"/>
</dbReference>
<dbReference type="GO" id="GO:0045820">
    <property type="term" value="P:negative regulation of glycolytic process"/>
    <property type="evidence" value="ECO:0007669"/>
    <property type="project" value="TreeGrafter"/>
</dbReference>
<dbReference type="SUPFAM" id="SSF53254">
    <property type="entry name" value="Phosphoglycerate mutase-like"/>
    <property type="match status" value="1"/>
</dbReference>
<dbReference type="InterPro" id="IPR001345">
    <property type="entry name" value="PG/BPGM_mutase_AS"/>
</dbReference>
<accession>A0A6G1H7P8</accession>
<feature type="binding site" evidence="3">
    <location>
        <position position="59"/>
    </location>
    <ligand>
        <name>substrate</name>
    </ligand>
</feature>
<dbReference type="Proteomes" id="UP000800041">
    <property type="component" value="Unassembled WGS sequence"/>
</dbReference>
<feature type="region of interest" description="Disordered" evidence="4">
    <location>
        <begin position="315"/>
        <end position="342"/>
    </location>
</feature>
<reference evidence="5" key="1">
    <citation type="journal article" date="2020" name="Stud. Mycol.">
        <title>101 Dothideomycetes genomes: a test case for predicting lifestyles and emergence of pathogens.</title>
        <authorList>
            <person name="Haridas S."/>
            <person name="Albert R."/>
            <person name="Binder M."/>
            <person name="Bloem J."/>
            <person name="Labutti K."/>
            <person name="Salamov A."/>
            <person name="Andreopoulos B."/>
            <person name="Baker S."/>
            <person name="Barry K."/>
            <person name="Bills G."/>
            <person name="Bluhm B."/>
            <person name="Cannon C."/>
            <person name="Castanera R."/>
            <person name="Culley D."/>
            <person name="Daum C."/>
            <person name="Ezra D."/>
            <person name="Gonzalez J."/>
            <person name="Henrissat B."/>
            <person name="Kuo A."/>
            <person name="Liang C."/>
            <person name="Lipzen A."/>
            <person name="Lutzoni F."/>
            <person name="Magnuson J."/>
            <person name="Mondo S."/>
            <person name="Nolan M."/>
            <person name="Ohm R."/>
            <person name="Pangilinan J."/>
            <person name="Park H.-J."/>
            <person name="Ramirez L."/>
            <person name="Alfaro M."/>
            <person name="Sun H."/>
            <person name="Tritt A."/>
            <person name="Yoshinaga Y."/>
            <person name="Zwiers L.-H."/>
            <person name="Turgeon B."/>
            <person name="Goodwin S."/>
            <person name="Spatafora J."/>
            <person name="Crous P."/>
            <person name="Grigoriev I."/>
        </authorList>
    </citation>
    <scope>NUCLEOTIDE SEQUENCE</scope>
    <source>
        <strain evidence="5">CBS 113979</strain>
    </source>
</reference>
<evidence type="ECO:0000256" key="2">
    <source>
        <dbReference type="PIRSR" id="PIRSR613078-1"/>
    </source>
</evidence>
<keyword evidence="6" id="KW-1185">Reference proteome</keyword>
<dbReference type="PANTHER" id="PTHR46517:SF1">
    <property type="entry name" value="FRUCTOSE-2,6-BISPHOSPHATASE TIGAR"/>
    <property type="match status" value="1"/>
</dbReference>
<evidence type="ECO:0000256" key="4">
    <source>
        <dbReference type="SAM" id="MobiDB-lite"/>
    </source>
</evidence>
<evidence type="ECO:0000313" key="6">
    <source>
        <dbReference type="Proteomes" id="UP000800041"/>
    </source>
</evidence>
<gene>
    <name evidence="5" type="ORF">K402DRAFT_327658</name>
</gene>
<dbReference type="GO" id="GO:0043456">
    <property type="term" value="P:regulation of pentose-phosphate shunt"/>
    <property type="evidence" value="ECO:0007669"/>
    <property type="project" value="TreeGrafter"/>
</dbReference>
<dbReference type="Pfam" id="PF00300">
    <property type="entry name" value="His_Phos_1"/>
    <property type="match status" value="1"/>
</dbReference>
<evidence type="ECO:0000256" key="1">
    <source>
        <dbReference type="ARBA" id="ARBA00022801"/>
    </source>
</evidence>
<proteinExistence type="predicted"/>
<evidence type="ECO:0000256" key="3">
    <source>
        <dbReference type="PIRSR" id="PIRSR613078-2"/>
    </source>
</evidence>
<dbReference type="Gene3D" id="3.40.50.1240">
    <property type="entry name" value="Phosphoglycerate mutase-like"/>
    <property type="match status" value="1"/>
</dbReference>
<protein>
    <submittedName>
        <fullName evidence="5">Phosphoglycerate mutase-like protein</fullName>
    </submittedName>
</protein>
<evidence type="ECO:0000313" key="5">
    <source>
        <dbReference type="EMBL" id="KAF1988988.1"/>
    </source>
</evidence>
<feature type="active site" description="Proton donor/acceptor" evidence="2">
    <location>
        <position position="91"/>
    </location>
</feature>
<organism evidence="5 6">
    <name type="scientific">Aulographum hederae CBS 113979</name>
    <dbReference type="NCBI Taxonomy" id="1176131"/>
    <lineage>
        <taxon>Eukaryota</taxon>
        <taxon>Fungi</taxon>
        <taxon>Dikarya</taxon>
        <taxon>Ascomycota</taxon>
        <taxon>Pezizomycotina</taxon>
        <taxon>Dothideomycetes</taxon>
        <taxon>Pleosporomycetidae</taxon>
        <taxon>Aulographales</taxon>
        <taxon>Aulographaceae</taxon>
    </lineage>
</organism>
<name>A0A6G1H7P8_9PEZI</name>
<dbReference type="InterPro" id="IPR013078">
    <property type="entry name" value="His_Pase_superF_clade-1"/>
</dbReference>
<dbReference type="OrthoDB" id="354304at2759"/>
<dbReference type="PROSITE" id="PS00175">
    <property type="entry name" value="PG_MUTASE"/>
    <property type="match status" value="1"/>
</dbReference>
<dbReference type="SMART" id="SM00855">
    <property type="entry name" value="PGAM"/>
    <property type="match status" value="1"/>
</dbReference>
<dbReference type="InterPro" id="IPR029033">
    <property type="entry name" value="His_PPase_superfam"/>
</dbReference>